<name>A0A5J4RJJ2_9ZZZZ</name>
<accession>A0A5J4RJJ2</accession>
<proteinExistence type="predicted"/>
<comment type="caution">
    <text evidence="1">The sequence shown here is derived from an EMBL/GenBank/DDBJ whole genome shotgun (WGS) entry which is preliminary data.</text>
</comment>
<dbReference type="EMBL" id="SNRY01001135">
    <property type="protein sequence ID" value="KAA6333263.1"/>
    <property type="molecule type" value="Genomic_DNA"/>
</dbReference>
<organism evidence="1">
    <name type="scientific">termite gut metagenome</name>
    <dbReference type="NCBI Taxonomy" id="433724"/>
    <lineage>
        <taxon>unclassified sequences</taxon>
        <taxon>metagenomes</taxon>
        <taxon>organismal metagenomes</taxon>
    </lineage>
</organism>
<reference evidence="1" key="1">
    <citation type="submission" date="2019-03" db="EMBL/GenBank/DDBJ databases">
        <title>Single cell metagenomics reveals metabolic interactions within the superorganism composed of flagellate Streblomastix strix and complex community of Bacteroidetes bacteria on its surface.</title>
        <authorList>
            <person name="Treitli S.C."/>
            <person name="Kolisko M."/>
            <person name="Husnik F."/>
            <person name="Keeling P."/>
            <person name="Hampl V."/>
        </authorList>
    </citation>
    <scope>NUCLEOTIDE SEQUENCE</scope>
    <source>
        <strain evidence="1">STM</strain>
    </source>
</reference>
<evidence type="ECO:0000313" key="1">
    <source>
        <dbReference type="EMBL" id="KAA6333263.1"/>
    </source>
</evidence>
<gene>
    <name evidence="1" type="ORF">EZS27_018315</name>
</gene>
<feature type="non-terminal residue" evidence="1">
    <location>
        <position position="22"/>
    </location>
</feature>
<dbReference type="AlphaFoldDB" id="A0A5J4RJJ2"/>
<sequence length="22" mass="2402">MTAKVPDKHTKLIAVLHTHFGG</sequence>
<protein>
    <submittedName>
        <fullName evidence="1">Uncharacterized protein</fullName>
    </submittedName>
</protein>